<dbReference type="Proteomes" id="UP000070700">
    <property type="component" value="Unassembled WGS sequence"/>
</dbReference>
<dbReference type="KEGG" id="psco:LY89DRAFT_574841"/>
<dbReference type="PANTHER" id="PTHR37017:SF11">
    <property type="entry name" value="ESTERASE_LIPASE_THIOESTERASE DOMAIN-CONTAINING PROTEIN"/>
    <property type="match status" value="1"/>
</dbReference>
<keyword evidence="2" id="KW-0378">Hydrolase</keyword>
<dbReference type="PANTHER" id="PTHR37017">
    <property type="entry name" value="AB HYDROLASE-1 DOMAIN-CONTAINING PROTEIN-RELATED"/>
    <property type="match status" value="1"/>
</dbReference>
<dbReference type="SUPFAM" id="SSF53474">
    <property type="entry name" value="alpha/beta-Hydrolases"/>
    <property type="match status" value="1"/>
</dbReference>
<organism evidence="2 3">
    <name type="scientific">Mollisia scopiformis</name>
    <name type="common">Conifer needle endophyte fungus</name>
    <name type="synonym">Phialocephala scopiformis</name>
    <dbReference type="NCBI Taxonomy" id="149040"/>
    <lineage>
        <taxon>Eukaryota</taxon>
        <taxon>Fungi</taxon>
        <taxon>Dikarya</taxon>
        <taxon>Ascomycota</taxon>
        <taxon>Pezizomycotina</taxon>
        <taxon>Leotiomycetes</taxon>
        <taxon>Helotiales</taxon>
        <taxon>Mollisiaceae</taxon>
        <taxon>Mollisia</taxon>
    </lineage>
</organism>
<keyword evidence="3" id="KW-1185">Reference proteome</keyword>
<dbReference type="InParanoid" id="A0A194XSA1"/>
<sequence length="251" mass="27341">MAYLTIVFCHGAWHNVHFFDKVIAILEPLGYRCVTVPLPSASGRVPPTTSLDEDIAPIRSAVLKELDAGHDVLINAHSWGGIPASTALEGLTKPERLADGKTTGVIKMTYVAAFVLPEDMSLQDFVGGPQPTWIVDDDGNLIHKGDPRDIFYHDVDPKEADEWTAKLKSQSLASFTTKTTSAAWKKIPAEYLVCENDRAVPAVFQDIMIGKMKEAGADVSTTRLSTAHSPYLNKPDAVADFLKTSFAKSSQ</sequence>
<dbReference type="OrthoDB" id="408373at2759"/>
<evidence type="ECO:0000259" key="1">
    <source>
        <dbReference type="Pfam" id="PF12697"/>
    </source>
</evidence>
<reference evidence="2 3" key="1">
    <citation type="submission" date="2015-10" db="EMBL/GenBank/DDBJ databases">
        <title>Full genome of DAOMC 229536 Phialocephala scopiformis, a fungal endophyte of spruce producing the potent anti-insectan compound rugulosin.</title>
        <authorList>
            <consortium name="DOE Joint Genome Institute"/>
            <person name="Walker A.K."/>
            <person name="Frasz S.L."/>
            <person name="Seifert K.A."/>
            <person name="Miller J.D."/>
            <person name="Mondo S.J."/>
            <person name="Labutti K."/>
            <person name="Lipzen A."/>
            <person name="Dockter R."/>
            <person name="Kennedy M."/>
            <person name="Grigoriev I.V."/>
            <person name="Spatafora J.W."/>
        </authorList>
    </citation>
    <scope>NUCLEOTIDE SEQUENCE [LARGE SCALE GENOMIC DNA]</scope>
    <source>
        <strain evidence="2 3">CBS 120377</strain>
    </source>
</reference>
<dbReference type="Pfam" id="PF12697">
    <property type="entry name" value="Abhydrolase_6"/>
    <property type="match status" value="1"/>
</dbReference>
<dbReference type="InterPro" id="IPR000073">
    <property type="entry name" value="AB_hydrolase_1"/>
</dbReference>
<evidence type="ECO:0000313" key="3">
    <source>
        <dbReference type="Proteomes" id="UP000070700"/>
    </source>
</evidence>
<dbReference type="InterPro" id="IPR052897">
    <property type="entry name" value="Sec-Metab_Biosynth_Hydrolase"/>
</dbReference>
<dbReference type="InterPro" id="IPR029058">
    <property type="entry name" value="AB_hydrolase_fold"/>
</dbReference>
<gene>
    <name evidence="2" type="ORF">LY89DRAFT_574841</name>
</gene>
<protein>
    <submittedName>
        <fullName evidence="2">Alpha/beta-hydrolase</fullName>
    </submittedName>
</protein>
<dbReference type="EMBL" id="KQ947406">
    <property type="protein sequence ID" value="KUJ22607.1"/>
    <property type="molecule type" value="Genomic_DNA"/>
</dbReference>
<dbReference type="GeneID" id="28818492"/>
<dbReference type="GO" id="GO:0016787">
    <property type="term" value="F:hydrolase activity"/>
    <property type="evidence" value="ECO:0007669"/>
    <property type="project" value="UniProtKB-KW"/>
</dbReference>
<proteinExistence type="predicted"/>
<dbReference type="RefSeq" id="XP_018076962.1">
    <property type="nucleotide sequence ID" value="XM_018208766.1"/>
</dbReference>
<accession>A0A194XSA1</accession>
<dbReference type="Gene3D" id="3.40.50.1820">
    <property type="entry name" value="alpha/beta hydrolase"/>
    <property type="match status" value="1"/>
</dbReference>
<dbReference type="AlphaFoldDB" id="A0A194XSA1"/>
<feature type="domain" description="AB hydrolase-1" evidence="1">
    <location>
        <begin position="6"/>
        <end position="240"/>
    </location>
</feature>
<evidence type="ECO:0000313" key="2">
    <source>
        <dbReference type="EMBL" id="KUJ22607.1"/>
    </source>
</evidence>
<name>A0A194XSA1_MOLSC</name>